<gene>
    <name evidence="4" type="ORF">QQS21_003941</name>
</gene>
<evidence type="ECO:0000259" key="3">
    <source>
        <dbReference type="PROSITE" id="PS50157"/>
    </source>
</evidence>
<keyword evidence="1" id="KW-0862">Zinc</keyword>
<feature type="domain" description="C2H2-type" evidence="3">
    <location>
        <begin position="123"/>
        <end position="151"/>
    </location>
</feature>
<keyword evidence="1" id="KW-0863">Zinc-finger</keyword>
<sequence length="183" mass="19298">MDRAAAPEPIRVPTVDATSAYVPDQPKALLTTSFHGNLTHGQSSLKSTTGQSGHAAFECPVATVRPADLTILGGFGPAGDSLATPAGPSSGLPVGSPSPGNTLITTPSSKSASSPDTATGPPYCCTYCGKHFSRRRDLERRHLPIHDPSAKRFPCPFLGCDRKADRGFLRLDKLAEHRRSKGH</sequence>
<dbReference type="PROSITE" id="PS50157">
    <property type="entry name" value="ZINC_FINGER_C2H2_2"/>
    <property type="match status" value="1"/>
</dbReference>
<proteinExistence type="predicted"/>
<evidence type="ECO:0000313" key="5">
    <source>
        <dbReference type="Proteomes" id="UP001251528"/>
    </source>
</evidence>
<keyword evidence="5" id="KW-1185">Reference proteome</keyword>
<dbReference type="AlphaFoldDB" id="A0AAJ0CSD7"/>
<dbReference type="Gene3D" id="3.30.160.60">
    <property type="entry name" value="Classic Zinc Finger"/>
    <property type="match status" value="1"/>
</dbReference>
<organism evidence="4 5">
    <name type="scientific">Conoideocrella luteorostrata</name>
    <dbReference type="NCBI Taxonomy" id="1105319"/>
    <lineage>
        <taxon>Eukaryota</taxon>
        <taxon>Fungi</taxon>
        <taxon>Dikarya</taxon>
        <taxon>Ascomycota</taxon>
        <taxon>Pezizomycotina</taxon>
        <taxon>Sordariomycetes</taxon>
        <taxon>Hypocreomycetidae</taxon>
        <taxon>Hypocreales</taxon>
        <taxon>Clavicipitaceae</taxon>
        <taxon>Conoideocrella</taxon>
    </lineage>
</organism>
<dbReference type="GO" id="GO:0008270">
    <property type="term" value="F:zinc ion binding"/>
    <property type="evidence" value="ECO:0007669"/>
    <property type="project" value="UniProtKB-KW"/>
</dbReference>
<keyword evidence="1" id="KW-0479">Metal-binding</keyword>
<feature type="compositionally biased region" description="Polar residues" evidence="2">
    <location>
        <begin position="101"/>
        <end position="117"/>
    </location>
</feature>
<evidence type="ECO:0000256" key="1">
    <source>
        <dbReference type="PROSITE-ProRule" id="PRU00042"/>
    </source>
</evidence>
<evidence type="ECO:0000256" key="2">
    <source>
        <dbReference type="SAM" id="MobiDB-lite"/>
    </source>
</evidence>
<dbReference type="Proteomes" id="UP001251528">
    <property type="component" value="Unassembled WGS sequence"/>
</dbReference>
<accession>A0AAJ0CSD7</accession>
<dbReference type="InterPro" id="IPR013087">
    <property type="entry name" value="Znf_C2H2_type"/>
</dbReference>
<evidence type="ECO:0000313" key="4">
    <source>
        <dbReference type="EMBL" id="KAK2603906.1"/>
    </source>
</evidence>
<reference evidence="4" key="1">
    <citation type="submission" date="2023-06" db="EMBL/GenBank/DDBJ databases">
        <title>Conoideocrella luteorostrata (Hypocreales: Clavicipitaceae), a potential biocontrol fungus for elongate hemlock scale in United States Christmas tree production areas.</title>
        <authorList>
            <person name="Barrett H."/>
            <person name="Lovett B."/>
            <person name="Macias A.M."/>
            <person name="Stajich J.E."/>
            <person name="Kasson M.T."/>
        </authorList>
    </citation>
    <scope>NUCLEOTIDE SEQUENCE</scope>
    <source>
        <strain evidence="4">ARSEF 14590</strain>
    </source>
</reference>
<name>A0AAJ0CSD7_9HYPO</name>
<feature type="region of interest" description="Disordered" evidence="2">
    <location>
        <begin position="82"/>
        <end position="118"/>
    </location>
</feature>
<feature type="compositionally biased region" description="Low complexity" evidence="2">
    <location>
        <begin position="87"/>
        <end position="100"/>
    </location>
</feature>
<dbReference type="EMBL" id="JASWJB010000054">
    <property type="protein sequence ID" value="KAK2603906.1"/>
    <property type="molecule type" value="Genomic_DNA"/>
</dbReference>
<protein>
    <recommendedName>
        <fullName evidence="3">C2H2-type domain-containing protein</fullName>
    </recommendedName>
</protein>
<comment type="caution">
    <text evidence="4">The sequence shown here is derived from an EMBL/GenBank/DDBJ whole genome shotgun (WGS) entry which is preliminary data.</text>
</comment>